<proteinExistence type="predicted"/>
<dbReference type="InterPro" id="IPR011453">
    <property type="entry name" value="DUF1559"/>
</dbReference>
<evidence type="ECO:0000259" key="1">
    <source>
        <dbReference type="Pfam" id="PF07596"/>
    </source>
</evidence>
<evidence type="ECO:0000313" key="2">
    <source>
        <dbReference type="EMBL" id="QDS98654.1"/>
    </source>
</evidence>
<keyword evidence="3" id="KW-1185">Reference proteome</keyword>
<dbReference type="Pfam" id="PF07596">
    <property type="entry name" value="SBP_bac_10"/>
    <property type="match status" value="1"/>
</dbReference>
<evidence type="ECO:0000313" key="3">
    <source>
        <dbReference type="Proteomes" id="UP000319852"/>
    </source>
</evidence>
<dbReference type="EMBL" id="CP036263">
    <property type="protein sequence ID" value="QDS98654.1"/>
    <property type="molecule type" value="Genomic_DNA"/>
</dbReference>
<dbReference type="Proteomes" id="UP000319852">
    <property type="component" value="Chromosome"/>
</dbReference>
<organism evidence="2 3">
    <name type="scientific">Adhaeretor mobilis</name>
    <dbReference type="NCBI Taxonomy" id="1930276"/>
    <lineage>
        <taxon>Bacteria</taxon>
        <taxon>Pseudomonadati</taxon>
        <taxon>Planctomycetota</taxon>
        <taxon>Planctomycetia</taxon>
        <taxon>Pirellulales</taxon>
        <taxon>Lacipirellulaceae</taxon>
        <taxon>Adhaeretor</taxon>
    </lineage>
</organism>
<feature type="domain" description="DUF1559" evidence="1">
    <location>
        <begin position="1"/>
        <end position="176"/>
    </location>
</feature>
<sequence>MNNYESSRNKYPAGKFWSGPRDKPETYSLAWSVDLLPYLELATVYDLINFSAPLDHPTNLAATGQVLTVYLCPSTYRLEPLRGEDHRLLPLAGGLPGAGMACMDYLGISGPDKDAIHPDTGEEYGRQRGILIGTKGLPNDDNLIEPPPMKPKDVADGTSYTVCVTECAGRGVDIDNDEIDSLNGI</sequence>
<gene>
    <name evidence="2" type="ORF">HG15A2_19350</name>
</gene>
<reference evidence="2 3" key="1">
    <citation type="submission" date="2019-02" db="EMBL/GenBank/DDBJ databases">
        <title>Deep-cultivation of Planctomycetes and their phenomic and genomic characterization uncovers novel biology.</title>
        <authorList>
            <person name="Wiegand S."/>
            <person name="Jogler M."/>
            <person name="Boedeker C."/>
            <person name="Pinto D."/>
            <person name="Vollmers J."/>
            <person name="Rivas-Marin E."/>
            <person name="Kohn T."/>
            <person name="Peeters S.H."/>
            <person name="Heuer A."/>
            <person name="Rast P."/>
            <person name="Oberbeckmann S."/>
            <person name="Bunk B."/>
            <person name="Jeske O."/>
            <person name="Meyerdierks A."/>
            <person name="Storesund J.E."/>
            <person name="Kallscheuer N."/>
            <person name="Luecker S."/>
            <person name="Lage O.M."/>
            <person name="Pohl T."/>
            <person name="Merkel B.J."/>
            <person name="Hornburger P."/>
            <person name="Mueller R.-W."/>
            <person name="Bruemmer F."/>
            <person name="Labrenz M."/>
            <person name="Spormann A.M."/>
            <person name="Op den Camp H."/>
            <person name="Overmann J."/>
            <person name="Amann R."/>
            <person name="Jetten M.S.M."/>
            <person name="Mascher T."/>
            <person name="Medema M.H."/>
            <person name="Devos D.P."/>
            <person name="Kaster A.-K."/>
            <person name="Ovreas L."/>
            <person name="Rohde M."/>
            <person name="Galperin M.Y."/>
            <person name="Jogler C."/>
        </authorList>
    </citation>
    <scope>NUCLEOTIDE SEQUENCE [LARGE SCALE GENOMIC DNA]</scope>
    <source>
        <strain evidence="2 3">HG15A2</strain>
    </source>
</reference>
<dbReference type="KEGG" id="amob:HG15A2_19350"/>
<name>A0A517MUT8_9BACT</name>
<accession>A0A517MUT8</accession>
<protein>
    <recommendedName>
        <fullName evidence="1">DUF1559 domain-containing protein</fullName>
    </recommendedName>
</protein>
<dbReference type="AlphaFoldDB" id="A0A517MUT8"/>